<dbReference type="EMBL" id="AALLWY010000076">
    <property type="protein sequence ID" value="EDA9891992.1"/>
    <property type="molecule type" value="Genomic_DNA"/>
</dbReference>
<proteinExistence type="predicted"/>
<protein>
    <submittedName>
        <fullName evidence="1">AAA family ATPase</fullName>
    </submittedName>
</protein>
<evidence type="ECO:0000313" key="1">
    <source>
        <dbReference type="EMBL" id="EDA9891992.1"/>
    </source>
</evidence>
<reference evidence="1" key="1">
    <citation type="submission" date="2018-07" db="EMBL/GenBank/DDBJ databases">
        <authorList>
            <consortium name="GenomeTrakr network: Whole genome sequencing for foodborne pathogen traceback"/>
        </authorList>
    </citation>
    <scope>NUCLEOTIDE SEQUENCE</scope>
    <source>
        <strain evidence="1">CFSAN032095</strain>
    </source>
</reference>
<feature type="non-terminal residue" evidence="1">
    <location>
        <position position="1"/>
    </location>
</feature>
<name>A0A5J2BC11_SALET</name>
<gene>
    <name evidence="1" type="ORF">AXT66_24710</name>
</gene>
<sequence length="123" mass="14322">EDYFTSSVGRALTANSPWKIIMKQEKESIEAMKANKYFSTSDAEYERMKNIRTVKKVFSEMLVRFENFQEICRLYVDRKMELCFTTDSADRSKLWEIQSRENCSYGEAIEILYAQEVAAGLAA</sequence>
<organism evidence="1">
    <name type="scientific">Salmonella enterica subsp. enterica serovar Heidelberg</name>
    <dbReference type="NCBI Taxonomy" id="611"/>
    <lineage>
        <taxon>Bacteria</taxon>
        <taxon>Pseudomonadati</taxon>
        <taxon>Pseudomonadota</taxon>
        <taxon>Gammaproteobacteria</taxon>
        <taxon>Enterobacterales</taxon>
        <taxon>Enterobacteriaceae</taxon>
        <taxon>Salmonella</taxon>
    </lineage>
</organism>
<comment type="caution">
    <text evidence="1">The sequence shown here is derived from an EMBL/GenBank/DDBJ whole genome shotgun (WGS) entry which is preliminary data.</text>
</comment>
<dbReference type="AlphaFoldDB" id="A0A5J2BC11"/>
<accession>A0A5J2BC11</accession>